<evidence type="ECO:0000313" key="2">
    <source>
        <dbReference type="EMBL" id="RQG98815.1"/>
    </source>
</evidence>
<protein>
    <submittedName>
        <fullName evidence="2">Uncharacterized protein</fullName>
    </submittedName>
</protein>
<feature type="compositionally biased region" description="Basic and acidic residues" evidence="1">
    <location>
        <begin position="40"/>
        <end position="65"/>
    </location>
</feature>
<dbReference type="AlphaFoldDB" id="A0A3N6PJN9"/>
<dbReference type="Proteomes" id="UP000281431">
    <property type="component" value="Unassembled WGS sequence"/>
</dbReference>
<name>A0A3N6PJN9_NATCH</name>
<evidence type="ECO:0000313" key="3">
    <source>
        <dbReference type="Proteomes" id="UP000281431"/>
    </source>
</evidence>
<proteinExistence type="predicted"/>
<comment type="caution">
    <text evidence="2">The sequence shown here is derived from an EMBL/GenBank/DDBJ whole genome shotgun (WGS) entry which is preliminary data.</text>
</comment>
<keyword evidence="3" id="KW-1185">Reference proteome</keyword>
<sequence>MSLDRHAAERRRFARLLGIDGELGSGLPIGSGSSRLSGPSRDDSCDRPRNRERARECEPDSDERR</sequence>
<dbReference type="EMBL" id="REFZ01000012">
    <property type="protein sequence ID" value="RQG98815.1"/>
    <property type="molecule type" value="Genomic_DNA"/>
</dbReference>
<feature type="compositionally biased region" description="Low complexity" evidence="1">
    <location>
        <begin position="30"/>
        <end position="39"/>
    </location>
</feature>
<evidence type="ECO:0000256" key="1">
    <source>
        <dbReference type="SAM" id="MobiDB-lite"/>
    </source>
</evidence>
<gene>
    <name evidence="2" type="ORF">EA472_16500</name>
</gene>
<organism evidence="2 3">
    <name type="scientific">Natrarchaeobius chitinivorans</name>
    <dbReference type="NCBI Taxonomy" id="1679083"/>
    <lineage>
        <taxon>Archaea</taxon>
        <taxon>Methanobacteriati</taxon>
        <taxon>Methanobacteriota</taxon>
        <taxon>Stenosarchaea group</taxon>
        <taxon>Halobacteria</taxon>
        <taxon>Halobacteriales</taxon>
        <taxon>Natrialbaceae</taxon>
        <taxon>Natrarchaeobius</taxon>
    </lineage>
</organism>
<accession>A0A3N6PJN9</accession>
<feature type="region of interest" description="Disordered" evidence="1">
    <location>
        <begin position="21"/>
        <end position="65"/>
    </location>
</feature>
<reference evidence="2 3" key="1">
    <citation type="submission" date="2018-10" db="EMBL/GenBank/DDBJ databases">
        <title>Natrarchaeobius chitinivorans gen. nov., sp. nov., and Natrarchaeobius haloalkaliphilus sp. nov., alkaliphilic, chitin-utilizing haloarchaea from hypersaline alkaline lakes.</title>
        <authorList>
            <person name="Sorokin D.Y."/>
            <person name="Elcheninov A.G."/>
            <person name="Kostrikina N.A."/>
            <person name="Bale N.J."/>
            <person name="Sinninghe Damste J.S."/>
            <person name="Khijniak T.V."/>
            <person name="Kublanov I.V."/>
            <person name="Toshchakov S.V."/>
        </authorList>
    </citation>
    <scope>NUCLEOTIDE SEQUENCE [LARGE SCALE GENOMIC DNA]</scope>
    <source>
        <strain evidence="2 3">AArcht7</strain>
    </source>
</reference>